<dbReference type="EMBL" id="CATQJL010000120">
    <property type="protein sequence ID" value="CAJ0596406.1"/>
    <property type="molecule type" value="Genomic_DNA"/>
</dbReference>
<evidence type="ECO:0000313" key="4">
    <source>
        <dbReference type="EMBL" id="CAJ0596406.1"/>
    </source>
</evidence>
<dbReference type="PANTHER" id="PTHR43318">
    <property type="entry name" value="UDP-N-ACETYLGLUCOSAMINE 4,6-DEHYDRATASE"/>
    <property type="match status" value="1"/>
</dbReference>
<keyword evidence="2" id="KW-1133">Transmembrane helix</keyword>
<evidence type="ECO:0000256" key="2">
    <source>
        <dbReference type="SAM" id="Phobius"/>
    </source>
</evidence>
<dbReference type="AlphaFoldDB" id="A0AA36M3K1"/>
<dbReference type="Pfam" id="PF02719">
    <property type="entry name" value="Polysacc_synt_2"/>
    <property type="match status" value="1"/>
</dbReference>
<comment type="similarity">
    <text evidence="1">Belongs to the polysaccharide synthase family.</text>
</comment>
<feature type="domain" description="Polysaccharide biosynthesis protein CapD-like" evidence="3">
    <location>
        <begin position="22"/>
        <end position="318"/>
    </location>
</feature>
<protein>
    <recommendedName>
        <fullName evidence="3">Polysaccharide biosynthesis protein CapD-like domain-containing protein</fullName>
    </recommendedName>
</protein>
<accession>A0AA36M3K1</accession>
<organism evidence="4 5">
    <name type="scientific">Cylicocyclus nassatus</name>
    <name type="common">Nematode worm</name>
    <dbReference type="NCBI Taxonomy" id="53992"/>
    <lineage>
        <taxon>Eukaryota</taxon>
        <taxon>Metazoa</taxon>
        <taxon>Ecdysozoa</taxon>
        <taxon>Nematoda</taxon>
        <taxon>Chromadorea</taxon>
        <taxon>Rhabditida</taxon>
        <taxon>Rhabditina</taxon>
        <taxon>Rhabditomorpha</taxon>
        <taxon>Strongyloidea</taxon>
        <taxon>Strongylidae</taxon>
        <taxon>Cylicocyclus</taxon>
    </lineage>
</organism>
<comment type="caution">
    <text evidence="4">The sequence shown here is derived from an EMBL/GenBank/DDBJ whole genome shotgun (WGS) entry which is preliminary data.</text>
</comment>
<keyword evidence="2" id="KW-0472">Membrane</keyword>
<sequence length="356" mass="40037">MFLKDIYRNTEQLKKKIQNKTVLVIGGAGSIGSSFIRAILPFKPQTLVVVDTNENALAELTRDLRSTKGMYVPEDYITYPMDFASPVFKKMFVKYGGFDIVANFSAHKHVRSEKDIYSVEALIQNNVLHAKKLLDLLKKFPPEEYFCVSTDKAANPVNIMGASKRIMEDVIFSYSEYFPVKTARFANVAFSNGSLPAGFLARIAKLQPLSAPSDIKRYFVSPEESGQICMLACMLGNNREIFFPKLEEAQMMTFDKIATELLHEHGYEVLECESDEEAIEKAEQLHNGSKQYPVHFSASNTSGEKGFEEFFTDTENVDMNRLHALGIVTDKAVPNKEKIEVLFADLETVLCVDTTA</sequence>
<feature type="non-terminal residue" evidence="4">
    <location>
        <position position="356"/>
    </location>
</feature>
<evidence type="ECO:0000313" key="5">
    <source>
        <dbReference type="Proteomes" id="UP001176961"/>
    </source>
</evidence>
<evidence type="ECO:0000259" key="3">
    <source>
        <dbReference type="Pfam" id="PF02719"/>
    </source>
</evidence>
<dbReference type="InterPro" id="IPR036291">
    <property type="entry name" value="NAD(P)-bd_dom_sf"/>
</dbReference>
<keyword evidence="2" id="KW-0812">Transmembrane</keyword>
<dbReference type="PANTHER" id="PTHR43318:SF1">
    <property type="entry name" value="POLYSACCHARIDE BIOSYNTHESIS PROTEIN EPSC-RELATED"/>
    <property type="match status" value="1"/>
</dbReference>
<dbReference type="Gene3D" id="3.40.50.720">
    <property type="entry name" value="NAD(P)-binding Rossmann-like Domain"/>
    <property type="match status" value="1"/>
</dbReference>
<feature type="transmembrane region" description="Helical" evidence="2">
    <location>
        <begin position="21"/>
        <end position="40"/>
    </location>
</feature>
<keyword evidence="5" id="KW-1185">Reference proteome</keyword>
<evidence type="ECO:0000256" key="1">
    <source>
        <dbReference type="ARBA" id="ARBA00007430"/>
    </source>
</evidence>
<reference evidence="4" key="1">
    <citation type="submission" date="2023-07" db="EMBL/GenBank/DDBJ databases">
        <authorList>
            <consortium name="CYATHOMIX"/>
        </authorList>
    </citation>
    <scope>NUCLEOTIDE SEQUENCE</scope>
    <source>
        <strain evidence="4">N/A</strain>
    </source>
</reference>
<dbReference type="SUPFAM" id="SSF51735">
    <property type="entry name" value="NAD(P)-binding Rossmann-fold domains"/>
    <property type="match status" value="1"/>
</dbReference>
<dbReference type="InterPro" id="IPR003869">
    <property type="entry name" value="Polysac_CapD-like"/>
</dbReference>
<dbReference type="Gene3D" id="3.90.25.40">
    <property type="match status" value="1"/>
</dbReference>
<proteinExistence type="inferred from homology"/>
<dbReference type="Proteomes" id="UP001176961">
    <property type="component" value="Unassembled WGS sequence"/>
</dbReference>
<name>A0AA36M3K1_CYLNA</name>
<gene>
    <name evidence="4" type="ORF">CYNAS_LOCUS8389</name>
</gene>
<dbReference type="InterPro" id="IPR051203">
    <property type="entry name" value="Polysaccharide_Synthase-Rel"/>
</dbReference>